<keyword evidence="4 7" id="KW-0378">Hydrolase</keyword>
<feature type="active site" description="Charge relay system" evidence="6 7">
    <location>
        <position position="173"/>
    </location>
</feature>
<dbReference type="Pfam" id="PF00082">
    <property type="entry name" value="Peptidase_S8"/>
    <property type="match status" value="1"/>
</dbReference>
<dbReference type="InterPro" id="IPR010435">
    <property type="entry name" value="C5a/SBT2-like_Fn3"/>
</dbReference>
<feature type="signal peptide" evidence="8">
    <location>
        <begin position="1"/>
        <end position="19"/>
    </location>
</feature>
<keyword evidence="12" id="KW-1185">Reference proteome</keyword>
<dbReference type="PANTHER" id="PTHR43806:SF11">
    <property type="entry name" value="CEREVISIN-RELATED"/>
    <property type="match status" value="1"/>
</dbReference>
<dbReference type="OrthoDB" id="206201at2759"/>
<name>A0A2A9NZW3_9AGAR</name>
<dbReference type="InterPro" id="IPR015500">
    <property type="entry name" value="Peptidase_S8_subtilisin-rel"/>
</dbReference>
<protein>
    <recommendedName>
        <fullName evidence="13">Peptidase S8/S53 domain-containing protein</fullName>
    </recommendedName>
</protein>
<dbReference type="PANTHER" id="PTHR43806">
    <property type="entry name" value="PEPTIDASE S8"/>
    <property type="match status" value="1"/>
</dbReference>
<dbReference type="Gene3D" id="3.40.50.200">
    <property type="entry name" value="Peptidase S8/S53 domain"/>
    <property type="match status" value="2"/>
</dbReference>
<evidence type="ECO:0000313" key="12">
    <source>
        <dbReference type="Proteomes" id="UP000242287"/>
    </source>
</evidence>
<evidence type="ECO:0000259" key="9">
    <source>
        <dbReference type="Pfam" id="PF00082"/>
    </source>
</evidence>
<proteinExistence type="inferred from homology"/>
<dbReference type="STRING" id="703135.A0A2A9NZW3"/>
<dbReference type="GO" id="GO:0016020">
    <property type="term" value="C:membrane"/>
    <property type="evidence" value="ECO:0007669"/>
    <property type="project" value="InterPro"/>
</dbReference>
<evidence type="ECO:0000256" key="2">
    <source>
        <dbReference type="ARBA" id="ARBA00022670"/>
    </source>
</evidence>
<feature type="active site" description="Charge relay system" evidence="6 7">
    <location>
        <position position="223"/>
    </location>
</feature>
<dbReference type="InterPro" id="IPR036852">
    <property type="entry name" value="Peptidase_S8/S53_dom_sf"/>
</dbReference>
<dbReference type="GO" id="GO:0004252">
    <property type="term" value="F:serine-type endopeptidase activity"/>
    <property type="evidence" value="ECO:0007669"/>
    <property type="project" value="UniProtKB-UniRule"/>
</dbReference>
<gene>
    <name evidence="11" type="ORF">AMATHDRAFT_45185</name>
</gene>
<feature type="domain" description="Peptidase S8/S53" evidence="9">
    <location>
        <begin position="164"/>
        <end position="573"/>
    </location>
</feature>
<evidence type="ECO:0000256" key="1">
    <source>
        <dbReference type="ARBA" id="ARBA00011073"/>
    </source>
</evidence>
<dbReference type="EMBL" id="KZ301972">
    <property type="protein sequence ID" value="PFH53716.1"/>
    <property type="molecule type" value="Genomic_DNA"/>
</dbReference>
<sequence>MLLLVLLPYLVCVPFMISGLDPLSNVTSYDNATVVSNRFIITPNSLSRAYGIVRPDSQKRGIEFRVHHELSSEEGSSATLTNVTAVPSTHVVAVESVQEIQKLKEIPMKPPTMLTRRGKNAHTKLHNMLSTHRMTVRCSINIGCQIADKCEQGVDRLHAEGLTGKGIRIGILDSGMVFRWLYSRSDHSLVGIDKTHPLFRDKNIIVHDFLKQDPDQLDQCLGHGTSVAPSFKGIVGAKPDNELNIRGVAYDASLYVYRVIDCQRRVNIDAVHRALEQAARDDIDVLVLSFGSPYGWATSFYHESLRDVIRSGRIVVAAAGNDGSSGLWYTDSPGSEIDVISVAEVENKFDIYFPRHWSVHLQFGGVKDNPTYISYSSDAPLLINAKLDVFATSNACNPLPSETPNLSKYLVIVRMKKCPIVQMLRNIANKGGETMLIYGHRHRRADKNVGTYKAAFISASADEFLVERLSTNHRVSAIFPKNGGIFEEENPNGGLISPTSSYGPTYELLLKPNIAAPGGAILTTSPLKRGTYGIERGTSFAVPFVAGCVALLLQDRRKVTNTRNILELLETTGEPVLSSYNGTILQAATQQGAGLINCHNAVRYNTIVTPGELLLRDIVQVQKKWITIHNTGQSKQTYHIEHRPAGTAETFQRDGIYPAHGPVPLSTRTASVYFDPTSFTLSRKETKAVSVTFVPPKGSVLYSGFIMITSQTETLHVTYLGLGASIRDKKVLDRSSLAVIAKNGEPHKWPTPYTFVGGSVPEIQYRLAFGTPKLLIDLVKYDNRRPKDKWIVGNIVDRRWLRRSSQDPEDKQFRMKTVLEKPVLGNGDPIPDGDYRFLITAFHVTGQHPPRPEDVETWEGPLMRFKVNKS</sequence>
<dbReference type="Pfam" id="PF06280">
    <property type="entry name" value="fn3_5"/>
    <property type="match status" value="1"/>
</dbReference>
<evidence type="ECO:0000256" key="6">
    <source>
        <dbReference type="PIRSR" id="PIRSR615500-1"/>
    </source>
</evidence>
<accession>A0A2A9NZW3</accession>
<evidence type="ECO:0000256" key="7">
    <source>
        <dbReference type="PROSITE-ProRule" id="PRU01240"/>
    </source>
</evidence>
<evidence type="ECO:0000256" key="3">
    <source>
        <dbReference type="ARBA" id="ARBA00022729"/>
    </source>
</evidence>
<dbReference type="InterPro" id="IPR000209">
    <property type="entry name" value="Peptidase_S8/S53_dom"/>
</dbReference>
<dbReference type="AlphaFoldDB" id="A0A2A9NZW3"/>
<dbReference type="SUPFAM" id="SSF52743">
    <property type="entry name" value="Subtilisin-like"/>
    <property type="match status" value="1"/>
</dbReference>
<comment type="similarity">
    <text evidence="1 7">Belongs to the peptidase S8 family.</text>
</comment>
<feature type="active site" description="Charge relay system" evidence="6 7">
    <location>
        <position position="539"/>
    </location>
</feature>
<dbReference type="PRINTS" id="PR00723">
    <property type="entry name" value="SUBTILISIN"/>
</dbReference>
<dbReference type="InterPro" id="IPR023828">
    <property type="entry name" value="Peptidase_S8_Ser-AS"/>
</dbReference>
<evidence type="ECO:0000313" key="11">
    <source>
        <dbReference type="EMBL" id="PFH53716.1"/>
    </source>
</evidence>
<evidence type="ECO:0000256" key="4">
    <source>
        <dbReference type="ARBA" id="ARBA00022801"/>
    </source>
</evidence>
<dbReference type="GO" id="GO:0006508">
    <property type="term" value="P:proteolysis"/>
    <property type="evidence" value="ECO:0007669"/>
    <property type="project" value="UniProtKB-KW"/>
</dbReference>
<dbReference type="PROSITE" id="PS51892">
    <property type="entry name" value="SUBTILASE"/>
    <property type="match status" value="1"/>
</dbReference>
<evidence type="ECO:0000256" key="5">
    <source>
        <dbReference type="ARBA" id="ARBA00022825"/>
    </source>
</evidence>
<dbReference type="PROSITE" id="PS00138">
    <property type="entry name" value="SUBTILASE_SER"/>
    <property type="match status" value="1"/>
</dbReference>
<evidence type="ECO:0008006" key="13">
    <source>
        <dbReference type="Google" id="ProtNLM"/>
    </source>
</evidence>
<keyword evidence="2 7" id="KW-0645">Protease</keyword>
<dbReference type="InterPro" id="IPR050131">
    <property type="entry name" value="Peptidase_S8_subtilisin-like"/>
</dbReference>
<feature type="domain" description="C5a peptidase/Subtilisin-like protease SBT2-like Fn3-like" evidence="10">
    <location>
        <begin position="615"/>
        <end position="718"/>
    </location>
</feature>
<evidence type="ECO:0000259" key="10">
    <source>
        <dbReference type="Pfam" id="PF06280"/>
    </source>
</evidence>
<reference evidence="11 12" key="1">
    <citation type="submission" date="2014-02" db="EMBL/GenBank/DDBJ databases">
        <title>Transposable element dynamics among asymbiotic and ectomycorrhizal Amanita fungi.</title>
        <authorList>
            <consortium name="DOE Joint Genome Institute"/>
            <person name="Hess J."/>
            <person name="Skrede I."/>
            <person name="Wolfe B."/>
            <person name="LaButti K."/>
            <person name="Ohm R.A."/>
            <person name="Grigoriev I.V."/>
            <person name="Pringle A."/>
        </authorList>
    </citation>
    <scope>NUCLEOTIDE SEQUENCE [LARGE SCALE GENOMIC DNA]</scope>
    <source>
        <strain evidence="11 12">SKay4041</strain>
    </source>
</reference>
<feature type="chain" id="PRO_5013401006" description="Peptidase S8/S53 domain-containing protein" evidence="8">
    <location>
        <begin position="20"/>
        <end position="870"/>
    </location>
</feature>
<keyword evidence="3 8" id="KW-0732">Signal</keyword>
<evidence type="ECO:0000256" key="8">
    <source>
        <dbReference type="SAM" id="SignalP"/>
    </source>
</evidence>
<organism evidence="11 12">
    <name type="scientific">Amanita thiersii Skay4041</name>
    <dbReference type="NCBI Taxonomy" id="703135"/>
    <lineage>
        <taxon>Eukaryota</taxon>
        <taxon>Fungi</taxon>
        <taxon>Dikarya</taxon>
        <taxon>Basidiomycota</taxon>
        <taxon>Agaricomycotina</taxon>
        <taxon>Agaricomycetes</taxon>
        <taxon>Agaricomycetidae</taxon>
        <taxon>Agaricales</taxon>
        <taxon>Pluteineae</taxon>
        <taxon>Amanitaceae</taxon>
        <taxon>Amanita</taxon>
    </lineage>
</organism>
<keyword evidence="5 7" id="KW-0720">Serine protease</keyword>
<dbReference type="Proteomes" id="UP000242287">
    <property type="component" value="Unassembled WGS sequence"/>
</dbReference>